<name>A0ABQ5EDD4_9ASTR</name>
<organism evidence="2 3">
    <name type="scientific">Tanacetum coccineum</name>
    <dbReference type="NCBI Taxonomy" id="301880"/>
    <lineage>
        <taxon>Eukaryota</taxon>
        <taxon>Viridiplantae</taxon>
        <taxon>Streptophyta</taxon>
        <taxon>Embryophyta</taxon>
        <taxon>Tracheophyta</taxon>
        <taxon>Spermatophyta</taxon>
        <taxon>Magnoliopsida</taxon>
        <taxon>eudicotyledons</taxon>
        <taxon>Gunneridae</taxon>
        <taxon>Pentapetalae</taxon>
        <taxon>asterids</taxon>
        <taxon>campanulids</taxon>
        <taxon>Asterales</taxon>
        <taxon>Asteraceae</taxon>
        <taxon>Asteroideae</taxon>
        <taxon>Anthemideae</taxon>
        <taxon>Anthemidinae</taxon>
        <taxon>Tanacetum</taxon>
    </lineage>
</organism>
<keyword evidence="3" id="KW-1185">Reference proteome</keyword>
<dbReference type="Proteomes" id="UP001151760">
    <property type="component" value="Unassembled WGS sequence"/>
</dbReference>
<dbReference type="Pfam" id="PF13966">
    <property type="entry name" value="zf-RVT"/>
    <property type="match status" value="1"/>
</dbReference>
<keyword evidence="2" id="KW-0808">Transferase</keyword>
<reference evidence="2" key="1">
    <citation type="journal article" date="2022" name="Int. J. Mol. Sci.">
        <title>Draft Genome of Tanacetum Coccineum: Genomic Comparison of Closely Related Tanacetum-Family Plants.</title>
        <authorList>
            <person name="Yamashiro T."/>
            <person name="Shiraishi A."/>
            <person name="Nakayama K."/>
            <person name="Satake H."/>
        </authorList>
    </citation>
    <scope>NUCLEOTIDE SEQUENCE</scope>
</reference>
<dbReference type="GO" id="GO:0003964">
    <property type="term" value="F:RNA-directed DNA polymerase activity"/>
    <property type="evidence" value="ECO:0007669"/>
    <property type="project" value="UniProtKB-KW"/>
</dbReference>
<keyword evidence="2" id="KW-0695">RNA-directed DNA polymerase</keyword>
<dbReference type="EMBL" id="BQNB010016192">
    <property type="protein sequence ID" value="GJT48903.1"/>
    <property type="molecule type" value="Genomic_DNA"/>
</dbReference>
<sequence length="251" mass="28559">MDNVLVSKEKGGLAIHGVDGKLGCSLKTSYSSNWNDIVRELSLLHDKGMDLLGLIKKKTGKGENTMIYALESNKKITVAAKIAHPGMFSSLLRISRCGVEQEQLMDLCSNVEGLILPNMLDRWFWSLSGTKEFSVASVQNFIDDHILVEIAHKTRWIKAVPKKVNIHAWRVKMDNLLMRFNLSRRGMDLDSIFCPTCNVAVETTSHIFFDCSMVKDIYKRIASWWDINILATSTYEEGWAWFMTLRLPTKL</sequence>
<reference evidence="2" key="2">
    <citation type="submission" date="2022-01" db="EMBL/GenBank/DDBJ databases">
        <authorList>
            <person name="Yamashiro T."/>
            <person name="Shiraishi A."/>
            <person name="Satake H."/>
            <person name="Nakayama K."/>
        </authorList>
    </citation>
    <scope>NUCLEOTIDE SEQUENCE</scope>
</reference>
<dbReference type="InterPro" id="IPR026960">
    <property type="entry name" value="RVT-Znf"/>
</dbReference>
<evidence type="ECO:0000313" key="3">
    <source>
        <dbReference type="Proteomes" id="UP001151760"/>
    </source>
</evidence>
<comment type="caution">
    <text evidence="2">The sequence shown here is derived from an EMBL/GenBank/DDBJ whole genome shotgun (WGS) entry which is preliminary data.</text>
</comment>
<dbReference type="PANTHER" id="PTHR36617:SF16">
    <property type="entry name" value="OS04G0516500 PROTEIN"/>
    <property type="match status" value="1"/>
</dbReference>
<gene>
    <name evidence="2" type="ORF">Tco_0975060</name>
</gene>
<keyword evidence="2" id="KW-0548">Nucleotidyltransferase</keyword>
<proteinExistence type="predicted"/>
<feature type="domain" description="Reverse transcriptase zinc-binding" evidence="1">
    <location>
        <begin position="133"/>
        <end position="216"/>
    </location>
</feature>
<evidence type="ECO:0000259" key="1">
    <source>
        <dbReference type="Pfam" id="PF13966"/>
    </source>
</evidence>
<evidence type="ECO:0000313" key="2">
    <source>
        <dbReference type="EMBL" id="GJT48903.1"/>
    </source>
</evidence>
<accession>A0ABQ5EDD4</accession>
<dbReference type="PANTHER" id="PTHR36617">
    <property type="entry name" value="PROTEIN, PUTATIVE-RELATED"/>
    <property type="match status" value="1"/>
</dbReference>
<protein>
    <submittedName>
        <fullName evidence="2">RNA-directed DNA polymerase, eukaryota, reverse transcriptase zinc-binding domain protein</fullName>
    </submittedName>
</protein>